<reference evidence="1" key="2">
    <citation type="journal article" date="2015" name="Fish Shellfish Immunol.">
        <title>Early steps in the European eel (Anguilla anguilla)-Vibrio vulnificus interaction in the gills: Role of the RtxA13 toxin.</title>
        <authorList>
            <person name="Callol A."/>
            <person name="Pajuelo D."/>
            <person name="Ebbesson L."/>
            <person name="Teles M."/>
            <person name="MacKenzie S."/>
            <person name="Amaro C."/>
        </authorList>
    </citation>
    <scope>NUCLEOTIDE SEQUENCE</scope>
</reference>
<name>A0A0E9UM59_ANGAN</name>
<dbReference type="EMBL" id="GBXM01041700">
    <property type="protein sequence ID" value="JAH66877.1"/>
    <property type="molecule type" value="Transcribed_RNA"/>
</dbReference>
<sequence>MHSAPLFRERENRYEQSTLAGCEKRFREGM</sequence>
<evidence type="ECO:0000313" key="1">
    <source>
        <dbReference type="EMBL" id="JAH66877.1"/>
    </source>
</evidence>
<dbReference type="AlphaFoldDB" id="A0A0E9UM59"/>
<accession>A0A0E9UM59</accession>
<organism evidence="1">
    <name type="scientific">Anguilla anguilla</name>
    <name type="common">European freshwater eel</name>
    <name type="synonym">Muraena anguilla</name>
    <dbReference type="NCBI Taxonomy" id="7936"/>
    <lineage>
        <taxon>Eukaryota</taxon>
        <taxon>Metazoa</taxon>
        <taxon>Chordata</taxon>
        <taxon>Craniata</taxon>
        <taxon>Vertebrata</taxon>
        <taxon>Euteleostomi</taxon>
        <taxon>Actinopterygii</taxon>
        <taxon>Neopterygii</taxon>
        <taxon>Teleostei</taxon>
        <taxon>Anguilliformes</taxon>
        <taxon>Anguillidae</taxon>
        <taxon>Anguilla</taxon>
    </lineage>
</organism>
<proteinExistence type="predicted"/>
<protein>
    <submittedName>
        <fullName evidence="1">Uncharacterized protein</fullName>
    </submittedName>
</protein>
<reference evidence="1" key="1">
    <citation type="submission" date="2014-11" db="EMBL/GenBank/DDBJ databases">
        <authorList>
            <person name="Amaro Gonzalez C."/>
        </authorList>
    </citation>
    <scope>NUCLEOTIDE SEQUENCE</scope>
</reference>